<dbReference type="EMBL" id="LWAE01000013">
    <property type="protein sequence ID" value="KZL88903.1"/>
    <property type="molecule type" value="Genomic_DNA"/>
</dbReference>
<dbReference type="RefSeq" id="WP_066630428.1">
    <property type="nucleotide sequence ID" value="NZ_FQXL01000030.1"/>
</dbReference>
<dbReference type="STRING" id="1121326.CLMAG_58070"/>
<protein>
    <submittedName>
        <fullName evidence="1">Uncharacterized protein</fullName>
    </submittedName>
</protein>
<keyword evidence="2" id="KW-1185">Reference proteome</keyword>
<proteinExistence type="predicted"/>
<evidence type="ECO:0000313" key="1">
    <source>
        <dbReference type="EMBL" id="KZL88903.1"/>
    </source>
</evidence>
<evidence type="ECO:0000313" key="2">
    <source>
        <dbReference type="Proteomes" id="UP000076603"/>
    </source>
</evidence>
<organism evidence="1 2">
    <name type="scientific">Clostridium magnum DSM 2767</name>
    <dbReference type="NCBI Taxonomy" id="1121326"/>
    <lineage>
        <taxon>Bacteria</taxon>
        <taxon>Bacillati</taxon>
        <taxon>Bacillota</taxon>
        <taxon>Clostridia</taxon>
        <taxon>Eubacteriales</taxon>
        <taxon>Clostridiaceae</taxon>
        <taxon>Clostridium</taxon>
    </lineage>
</organism>
<dbReference type="AlphaFoldDB" id="A0A162QSD3"/>
<gene>
    <name evidence="1" type="ORF">CLMAG_58070</name>
</gene>
<dbReference type="PATRIC" id="fig|1121326.3.peg.5868"/>
<accession>A0A162QSD3</accession>
<comment type="caution">
    <text evidence="1">The sequence shown here is derived from an EMBL/GenBank/DDBJ whole genome shotgun (WGS) entry which is preliminary data.</text>
</comment>
<sequence length="99" mass="11343">MGESRSLKNEFASFKKDYKAYASKHLGVIAKMLDTSDTADLESEVQNRITVAQGLIEKYQELLITDIDLRTAWENDKIISINTFPMTEQEQEMFHLAVV</sequence>
<name>A0A162QSD3_9CLOT</name>
<reference evidence="1 2" key="1">
    <citation type="submission" date="2016-04" db="EMBL/GenBank/DDBJ databases">
        <title>Genome sequence of Clostridium magnum DSM 2767.</title>
        <authorList>
            <person name="Poehlein A."/>
            <person name="Uhlig R."/>
            <person name="Fischer R."/>
            <person name="Bahl H."/>
            <person name="Daniel R."/>
        </authorList>
    </citation>
    <scope>NUCLEOTIDE SEQUENCE [LARGE SCALE GENOMIC DNA]</scope>
    <source>
        <strain evidence="1 2">DSM 2767</strain>
    </source>
</reference>
<dbReference type="Proteomes" id="UP000076603">
    <property type="component" value="Unassembled WGS sequence"/>
</dbReference>